<comment type="caution">
    <text evidence="2">The sequence shown here is derived from an EMBL/GenBank/DDBJ whole genome shotgun (WGS) entry which is preliminary data.</text>
</comment>
<sequence>MSNEIELITDDEGIAVIGESSAVERFLSSANLPSRDLGLHERLGSALSTGAGLAQAGSELAATSGRWVKLTEKSAQAMKTGQLMTGSSSDVARAIVVDKGKQTKHILEIVKTTTPTSMLTNPAILAGAAGIMAQLAMQQTMDEITDYLAVIDEKVSDVLRAQRDAALAQLVGVGSVIDEAMTIREHTGRVSETTWSKIQATSLTVAQAQSYALFQLDALAQKMEKKKQAPDLAKVTKEAEEKVGEWLAVLARCFQLQDAIAVLELDRVLDASPDELDRHRIALQAARSHRREAIGRSTERLMARMDAASVTADAQVLLHPIASHAVTRSSNQVGDGVVAFHARLGIDSDRQALEAKAWVAAATDMKDLALETGVDGVEAARRFGVKTLGSARTAASNVGGGLTQRLARRRKDEDPEPVD</sequence>
<reference evidence="2 3" key="1">
    <citation type="submission" date="2020-07" db="EMBL/GenBank/DDBJ databases">
        <title>Sequencing the genomes of 1000 actinobacteria strains.</title>
        <authorList>
            <person name="Klenk H.-P."/>
        </authorList>
    </citation>
    <scope>NUCLEOTIDE SEQUENCE [LARGE SCALE GENOMIC DNA]</scope>
    <source>
        <strain evidence="2 3">DSM 100723</strain>
    </source>
</reference>
<evidence type="ECO:0000313" key="2">
    <source>
        <dbReference type="EMBL" id="MBA8792865.1"/>
    </source>
</evidence>
<gene>
    <name evidence="2" type="ORF">FHX74_000459</name>
</gene>
<name>A0A7W3IPK0_9ACTN</name>
<evidence type="ECO:0000313" key="3">
    <source>
        <dbReference type="Proteomes" id="UP000523079"/>
    </source>
</evidence>
<organism evidence="2 3">
    <name type="scientific">Microlunatus kandeliicorticis</name>
    <dbReference type="NCBI Taxonomy" id="1759536"/>
    <lineage>
        <taxon>Bacteria</taxon>
        <taxon>Bacillati</taxon>
        <taxon>Actinomycetota</taxon>
        <taxon>Actinomycetes</taxon>
        <taxon>Propionibacteriales</taxon>
        <taxon>Propionibacteriaceae</taxon>
        <taxon>Microlunatus</taxon>
    </lineage>
</organism>
<dbReference type="AlphaFoldDB" id="A0A7W3IPK0"/>
<keyword evidence="3" id="KW-1185">Reference proteome</keyword>
<protein>
    <submittedName>
        <fullName evidence="2">rRNA processing protein Krr1/Pno1</fullName>
    </submittedName>
</protein>
<evidence type="ECO:0000256" key="1">
    <source>
        <dbReference type="SAM" id="MobiDB-lite"/>
    </source>
</evidence>
<accession>A0A7W3IPK0</accession>
<proteinExistence type="predicted"/>
<dbReference type="EMBL" id="JACGWT010000001">
    <property type="protein sequence ID" value="MBA8792865.1"/>
    <property type="molecule type" value="Genomic_DNA"/>
</dbReference>
<dbReference type="Proteomes" id="UP000523079">
    <property type="component" value="Unassembled WGS sequence"/>
</dbReference>
<feature type="region of interest" description="Disordered" evidence="1">
    <location>
        <begin position="392"/>
        <end position="419"/>
    </location>
</feature>
<dbReference type="RefSeq" id="WP_182558452.1">
    <property type="nucleotide sequence ID" value="NZ_JACGWT010000001.1"/>
</dbReference>